<dbReference type="EMBL" id="JBAWTH010000001">
    <property type="protein sequence ID" value="KAL2293098.1"/>
    <property type="molecule type" value="Genomic_DNA"/>
</dbReference>
<accession>A0ABR4FEI8</accession>
<gene>
    <name evidence="3" type="ORF">FJTKL_05109</name>
</gene>
<proteinExistence type="predicted"/>
<protein>
    <submittedName>
        <fullName evidence="3">Uncharacterized protein</fullName>
    </submittedName>
</protein>
<name>A0ABR4FEI8_9PEZI</name>
<evidence type="ECO:0000256" key="2">
    <source>
        <dbReference type="SAM" id="Phobius"/>
    </source>
</evidence>
<feature type="region of interest" description="Disordered" evidence="1">
    <location>
        <begin position="102"/>
        <end position="134"/>
    </location>
</feature>
<keyword evidence="4" id="KW-1185">Reference proteome</keyword>
<evidence type="ECO:0000313" key="3">
    <source>
        <dbReference type="EMBL" id="KAL2293098.1"/>
    </source>
</evidence>
<evidence type="ECO:0000256" key="1">
    <source>
        <dbReference type="SAM" id="MobiDB-lite"/>
    </source>
</evidence>
<organism evidence="3 4">
    <name type="scientific">Diaporthe vaccinii</name>
    <dbReference type="NCBI Taxonomy" id="105482"/>
    <lineage>
        <taxon>Eukaryota</taxon>
        <taxon>Fungi</taxon>
        <taxon>Dikarya</taxon>
        <taxon>Ascomycota</taxon>
        <taxon>Pezizomycotina</taxon>
        <taxon>Sordariomycetes</taxon>
        <taxon>Sordariomycetidae</taxon>
        <taxon>Diaporthales</taxon>
        <taxon>Diaporthaceae</taxon>
        <taxon>Diaporthe</taxon>
        <taxon>Diaporthe eres species complex</taxon>
    </lineage>
</organism>
<feature type="compositionally biased region" description="Polar residues" evidence="1">
    <location>
        <begin position="102"/>
        <end position="112"/>
    </location>
</feature>
<feature type="transmembrane region" description="Helical" evidence="2">
    <location>
        <begin position="72"/>
        <end position="96"/>
    </location>
</feature>
<keyword evidence="2" id="KW-0812">Transmembrane</keyword>
<comment type="caution">
    <text evidence="3">The sequence shown here is derived from an EMBL/GenBank/DDBJ whole genome shotgun (WGS) entry which is preliminary data.</text>
</comment>
<evidence type="ECO:0000313" key="4">
    <source>
        <dbReference type="Proteomes" id="UP001600888"/>
    </source>
</evidence>
<keyword evidence="2" id="KW-0472">Membrane</keyword>
<feature type="compositionally biased region" description="Polar residues" evidence="1">
    <location>
        <begin position="35"/>
        <end position="44"/>
    </location>
</feature>
<feature type="compositionally biased region" description="Low complexity" evidence="1">
    <location>
        <begin position="113"/>
        <end position="131"/>
    </location>
</feature>
<keyword evidence="2" id="KW-1133">Transmembrane helix</keyword>
<dbReference type="Proteomes" id="UP001600888">
    <property type="component" value="Unassembled WGS sequence"/>
</dbReference>
<feature type="region of interest" description="Disordered" evidence="1">
    <location>
        <begin position="1"/>
        <end position="63"/>
    </location>
</feature>
<sequence>MMDRHQQQTYSNDPEVVPESNLEAVPYRLADSGPQKEQYTTSGQQHDKRHGAPVWTPGFKDAPNTRNGKTRLILIGSAILIAIVSGVFGGIVGWHVTENRLSGTSANTEGDVSSTSADADSGKSSSSSGSGRTCAANGTLTSASVVRNGTALAATGWRYGDEHVIWLYFQGQ</sequence>
<reference evidence="3 4" key="1">
    <citation type="submission" date="2024-03" db="EMBL/GenBank/DDBJ databases">
        <title>A high-quality draft genome sequence of Diaporthe vaccinii, a causative agent of upright dieback and viscid rot disease in cranberry plants.</title>
        <authorList>
            <person name="Sarrasin M."/>
            <person name="Lang B.F."/>
            <person name="Burger G."/>
        </authorList>
    </citation>
    <scope>NUCLEOTIDE SEQUENCE [LARGE SCALE GENOMIC DNA]</scope>
    <source>
        <strain evidence="3 4">IS7</strain>
    </source>
</reference>